<keyword evidence="1" id="KW-0963">Cytoplasm</keyword>
<dbReference type="PROSITE" id="PS01008">
    <property type="entry name" value="DNAA"/>
    <property type="match status" value="1"/>
</dbReference>
<feature type="domain" description="Chromosomal replication initiator DnaA C-terminal" evidence="9">
    <location>
        <begin position="255"/>
        <end position="324"/>
    </location>
</feature>
<evidence type="ECO:0000259" key="8">
    <source>
        <dbReference type="SMART" id="SM00382"/>
    </source>
</evidence>
<dbReference type="GO" id="GO:0005886">
    <property type="term" value="C:plasma membrane"/>
    <property type="evidence" value="ECO:0007669"/>
    <property type="project" value="TreeGrafter"/>
</dbReference>
<dbReference type="InterPro" id="IPR027417">
    <property type="entry name" value="P-loop_NTPase"/>
</dbReference>
<dbReference type="InterPro" id="IPR013159">
    <property type="entry name" value="DnaA_C"/>
</dbReference>
<dbReference type="SUPFAM" id="SSF48295">
    <property type="entry name" value="TrpR-like"/>
    <property type="match status" value="1"/>
</dbReference>
<feature type="domain" description="AAA+ ATPase" evidence="8">
    <location>
        <begin position="50"/>
        <end position="172"/>
    </location>
</feature>
<dbReference type="EMBL" id="NIDE01000002">
    <property type="protein sequence ID" value="OWK45395.1"/>
    <property type="molecule type" value="Genomic_DNA"/>
</dbReference>
<evidence type="ECO:0000313" key="11">
    <source>
        <dbReference type="Proteomes" id="UP000214646"/>
    </source>
</evidence>
<dbReference type="GO" id="GO:0006270">
    <property type="term" value="P:DNA replication initiation"/>
    <property type="evidence" value="ECO:0007669"/>
    <property type="project" value="InterPro"/>
</dbReference>
<dbReference type="Pfam" id="PF08299">
    <property type="entry name" value="Bac_DnaA_C"/>
    <property type="match status" value="1"/>
</dbReference>
<evidence type="ECO:0000256" key="4">
    <source>
        <dbReference type="ARBA" id="ARBA00022840"/>
    </source>
</evidence>
<dbReference type="CDD" id="cd06571">
    <property type="entry name" value="Bac_DnaA_C"/>
    <property type="match status" value="1"/>
</dbReference>
<keyword evidence="2 7" id="KW-0235">DNA replication</keyword>
<comment type="similarity">
    <text evidence="7">Belongs to the DnaA family.</text>
</comment>
<evidence type="ECO:0000256" key="2">
    <source>
        <dbReference type="ARBA" id="ARBA00022705"/>
    </source>
</evidence>
<dbReference type="Gene3D" id="1.10.1750.10">
    <property type="match status" value="1"/>
</dbReference>
<dbReference type="GO" id="GO:0003688">
    <property type="term" value="F:DNA replication origin binding"/>
    <property type="evidence" value="ECO:0007669"/>
    <property type="project" value="InterPro"/>
</dbReference>
<dbReference type="PANTHER" id="PTHR30050">
    <property type="entry name" value="CHROMOSOMAL REPLICATION INITIATOR PROTEIN DNAA"/>
    <property type="match status" value="1"/>
</dbReference>
<evidence type="ECO:0000256" key="6">
    <source>
        <dbReference type="ARBA" id="ARBA00023125"/>
    </source>
</evidence>
<dbReference type="PRINTS" id="PR00051">
    <property type="entry name" value="DNAA"/>
</dbReference>
<dbReference type="SMART" id="SM00760">
    <property type="entry name" value="Bac_DnaA_C"/>
    <property type="match status" value="1"/>
</dbReference>
<dbReference type="InterPro" id="IPR003593">
    <property type="entry name" value="AAA+_ATPase"/>
</dbReference>
<dbReference type="GO" id="GO:0005524">
    <property type="term" value="F:ATP binding"/>
    <property type="evidence" value="ECO:0007669"/>
    <property type="project" value="UniProtKB-KW"/>
</dbReference>
<dbReference type="AlphaFoldDB" id="A0A225EA04"/>
<organism evidence="10 11">
    <name type="scientific">Fimbriiglobus ruber</name>
    <dbReference type="NCBI Taxonomy" id="1908690"/>
    <lineage>
        <taxon>Bacteria</taxon>
        <taxon>Pseudomonadati</taxon>
        <taxon>Planctomycetota</taxon>
        <taxon>Planctomycetia</taxon>
        <taxon>Gemmatales</taxon>
        <taxon>Gemmataceae</taxon>
        <taxon>Fimbriiglobus</taxon>
    </lineage>
</organism>
<comment type="caution">
    <text evidence="10">The sequence shown here is derived from an EMBL/GenBank/DDBJ whole genome shotgun (WGS) entry which is preliminary data.</text>
</comment>
<dbReference type="InterPro" id="IPR010921">
    <property type="entry name" value="Trp_repressor/repl_initiator"/>
</dbReference>
<keyword evidence="4" id="KW-0067">ATP-binding</keyword>
<dbReference type="OrthoDB" id="9807019at2"/>
<dbReference type="PANTHER" id="PTHR30050:SF2">
    <property type="entry name" value="CHROMOSOMAL REPLICATION INITIATOR PROTEIN DNAA"/>
    <property type="match status" value="1"/>
</dbReference>
<dbReference type="CDD" id="cd00009">
    <property type="entry name" value="AAA"/>
    <property type="match status" value="1"/>
</dbReference>
<dbReference type="GO" id="GO:0006275">
    <property type="term" value="P:regulation of DNA replication"/>
    <property type="evidence" value="ECO:0007669"/>
    <property type="project" value="InterPro"/>
</dbReference>
<name>A0A225EA04_9BACT</name>
<keyword evidence="11" id="KW-1185">Reference proteome</keyword>
<dbReference type="RefSeq" id="WP_088253129.1">
    <property type="nucleotide sequence ID" value="NZ_NIDE01000002.1"/>
</dbReference>
<reference evidence="11" key="1">
    <citation type="submission" date="2017-06" db="EMBL/GenBank/DDBJ databases">
        <title>Genome analysis of Fimbriiglobus ruber SP5, the first member of the order Planctomycetales with confirmed chitinolytic capability.</title>
        <authorList>
            <person name="Ravin N.V."/>
            <person name="Rakitin A.L."/>
            <person name="Ivanova A.A."/>
            <person name="Beletsky A.V."/>
            <person name="Kulichevskaya I.S."/>
            <person name="Mardanov A.V."/>
            <person name="Dedysh S.N."/>
        </authorList>
    </citation>
    <scope>NUCLEOTIDE SEQUENCE [LARGE SCALE GENOMIC DNA]</scope>
    <source>
        <strain evidence="11">SP5</strain>
    </source>
</reference>
<dbReference type="GO" id="GO:0008289">
    <property type="term" value="F:lipid binding"/>
    <property type="evidence" value="ECO:0007669"/>
    <property type="project" value="UniProtKB-KW"/>
</dbReference>
<evidence type="ECO:0000313" key="10">
    <source>
        <dbReference type="EMBL" id="OWK45395.1"/>
    </source>
</evidence>
<dbReference type="SMART" id="SM00382">
    <property type="entry name" value="AAA"/>
    <property type="match status" value="1"/>
</dbReference>
<evidence type="ECO:0000256" key="3">
    <source>
        <dbReference type="ARBA" id="ARBA00022741"/>
    </source>
</evidence>
<dbReference type="InterPro" id="IPR013317">
    <property type="entry name" value="DnaA_dom"/>
</dbReference>
<accession>A0A225EA04</accession>
<dbReference type="InterPro" id="IPR018312">
    <property type="entry name" value="Chromosome_initiator_DnaA_CS"/>
</dbReference>
<gene>
    <name evidence="10" type="ORF">FRUB_01726</name>
</gene>
<keyword evidence="6" id="KW-0238">DNA-binding</keyword>
<evidence type="ECO:0000256" key="7">
    <source>
        <dbReference type="RuleBase" id="RU004227"/>
    </source>
</evidence>
<protein>
    <submittedName>
        <fullName evidence="10">Chromosomal replication initiator protein DnaA</fullName>
    </submittedName>
</protein>
<evidence type="ECO:0000259" key="9">
    <source>
        <dbReference type="SMART" id="SM00760"/>
    </source>
</evidence>
<evidence type="ECO:0000256" key="5">
    <source>
        <dbReference type="ARBA" id="ARBA00023121"/>
    </source>
</evidence>
<proteinExistence type="inferred from homology"/>
<dbReference type="Gene3D" id="3.40.50.300">
    <property type="entry name" value="P-loop containing nucleotide triphosphate hydrolases"/>
    <property type="match status" value="1"/>
</dbReference>
<evidence type="ECO:0000256" key="1">
    <source>
        <dbReference type="ARBA" id="ARBA00022490"/>
    </source>
</evidence>
<keyword evidence="3" id="KW-0547">Nucleotide-binding</keyword>
<dbReference type="SUPFAM" id="SSF52540">
    <property type="entry name" value="P-loop containing nucleoside triphosphate hydrolases"/>
    <property type="match status" value="1"/>
</dbReference>
<sequence>MMSVPVLQTGVGANPAVWGEFVSLVENDSALLAARRLVHTFSHSRRNNATPNPLVLHGPSGVGKTALAQTIVRKIIDSPAGHTVQVVAAGDLLRTQADQPEPDEFADMRTSDLLVLEDVQHLQVRAAGDLCLLLDDRCSRSRPTVLTANVGPAALTRFPRRLTSRLAAGLVVQLEPLTPAGRRALLERFATKRNMRLTDDALDWLAAQATGGGARPLVGVLEKLRTLAVDQSGPLTAAVVRELLEGESPARTKGIVDVVVAKVATAFGVSVKDVRGTARQRTIMLARQVAMYLTRHVTSLSFPQIAAAFGGRDHTTVLHACTKITAALKDDAKLRRTVRELKAELK</sequence>
<keyword evidence="5" id="KW-0446">Lipid-binding</keyword>
<dbReference type="Pfam" id="PF00308">
    <property type="entry name" value="Bac_DnaA"/>
    <property type="match status" value="1"/>
</dbReference>
<dbReference type="InterPro" id="IPR020591">
    <property type="entry name" value="Chromosome_initiator_DnaA-like"/>
</dbReference>
<dbReference type="Proteomes" id="UP000214646">
    <property type="component" value="Unassembled WGS sequence"/>
</dbReference>